<dbReference type="Pfam" id="PF00730">
    <property type="entry name" value="HhH-GPD"/>
    <property type="match status" value="1"/>
</dbReference>
<keyword evidence="8" id="KW-0227">DNA damage</keyword>
<accession>A0A0D6EP68</accession>
<dbReference type="GO" id="GO:0051539">
    <property type="term" value="F:4 iron, 4 sulfur cluster binding"/>
    <property type="evidence" value="ECO:0007669"/>
    <property type="project" value="UniProtKB-KW"/>
</dbReference>
<dbReference type="SMART" id="SM00525">
    <property type="entry name" value="FES"/>
    <property type="match status" value="1"/>
</dbReference>
<feature type="compositionally biased region" description="Basic and acidic residues" evidence="14">
    <location>
        <begin position="629"/>
        <end position="641"/>
    </location>
</feature>
<keyword evidence="17" id="KW-1185">Reference proteome</keyword>
<proteinExistence type="inferred from homology"/>
<evidence type="ECO:0000256" key="14">
    <source>
        <dbReference type="SAM" id="MobiDB-lite"/>
    </source>
</evidence>
<dbReference type="FunFam" id="1.10.340.30:FF:000002">
    <property type="entry name" value="Adenine DNA glycosylase"/>
    <property type="match status" value="1"/>
</dbReference>
<keyword evidence="7" id="KW-0479">Metal-binding</keyword>
<evidence type="ECO:0000256" key="11">
    <source>
        <dbReference type="ARBA" id="ARBA00023014"/>
    </source>
</evidence>
<evidence type="ECO:0000256" key="5">
    <source>
        <dbReference type="ARBA" id="ARBA00022023"/>
    </source>
</evidence>
<dbReference type="InterPro" id="IPR011257">
    <property type="entry name" value="DNA_glycosylase"/>
</dbReference>
<dbReference type="PANTHER" id="PTHR42944">
    <property type="entry name" value="ADENINE DNA GLYCOSYLASE"/>
    <property type="match status" value="1"/>
</dbReference>
<evidence type="ECO:0000313" key="17">
    <source>
        <dbReference type="Proteomes" id="UP000243876"/>
    </source>
</evidence>
<dbReference type="InterPro" id="IPR003265">
    <property type="entry name" value="HhH-GPD_domain"/>
</dbReference>
<dbReference type="OrthoDB" id="10248838at2759"/>
<keyword evidence="11" id="KW-0411">Iron-sulfur</keyword>
<evidence type="ECO:0000256" key="7">
    <source>
        <dbReference type="ARBA" id="ARBA00022723"/>
    </source>
</evidence>
<evidence type="ECO:0000256" key="3">
    <source>
        <dbReference type="ARBA" id="ARBA00008343"/>
    </source>
</evidence>
<dbReference type="GO" id="GO:0006298">
    <property type="term" value="P:mismatch repair"/>
    <property type="evidence" value="ECO:0007669"/>
    <property type="project" value="TreeGrafter"/>
</dbReference>
<dbReference type="InterPro" id="IPR003651">
    <property type="entry name" value="Endonuclease3_FeS-loop_motif"/>
</dbReference>
<dbReference type="Gene3D" id="1.10.340.30">
    <property type="entry name" value="Hypothetical protein, domain 2"/>
    <property type="match status" value="1"/>
</dbReference>
<dbReference type="InterPro" id="IPR023170">
    <property type="entry name" value="HhH_base_excis_C"/>
</dbReference>
<evidence type="ECO:0000256" key="10">
    <source>
        <dbReference type="ARBA" id="ARBA00023004"/>
    </source>
</evidence>
<dbReference type="Gene3D" id="3.90.79.10">
    <property type="entry name" value="Nucleoside Triphosphate Pyrophosphohydrolase"/>
    <property type="match status" value="1"/>
</dbReference>
<evidence type="ECO:0000256" key="6">
    <source>
        <dbReference type="ARBA" id="ARBA00022485"/>
    </source>
</evidence>
<dbReference type="SUPFAM" id="SSF48150">
    <property type="entry name" value="DNA-glycosylase"/>
    <property type="match status" value="1"/>
</dbReference>
<feature type="compositionally biased region" description="Basic and acidic residues" evidence="14">
    <location>
        <begin position="606"/>
        <end position="616"/>
    </location>
</feature>
<dbReference type="Proteomes" id="UP000243876">
    <property type="component" value="Unassembled WGS sequence"/>
</dbReference>
<evidence type="ECO:0000256" key="4">
    <source>
        <dbReference type="ARBA" id="ARBA00012045"/>
    </source>
</evidence>
<evidence type="ECO:0000256" key="2">
    <source>
        <dbReference type="ARBA" id="ARBA00001966"/>
    </source>
</evidence>
<reference evidence="17" key="1">
    <citation type="submission" date="2015-02" db="EMBL/GenBank/DDBJ databases">
        <authorList>
            <person name="Gon?alves P."/>
        </authorList>
    </citation>
    <scope>NUCLEOTIDE SEQUENCE [LARGE SCALE GENOMIC DNA]</scope>
</reference>
<feature type="domain" description="HhH-GPD" evidence="15">
    <location>
        <begin position="137"/>
        <end position="314"/>
    </location>
</feature>
<comment type="similarity">
    <text evidence="3">Belongs to the Nth/MutY family.</text>
</comment>
<sequence>MPPRKKNANASTAPLPSPNLSHPCASLLPAVLASSTLADRPHPASYHCFLTSPYYPSPAVPASSPPPKKKRKKDEPALPNVLDEAIDAKVLQRKLLGWFDGVKESRGMPWRKEVVPADLTREERAQRGYEVWVSEIMLQQTQVSTVIPYWTKWMARFPTVSALAMANIEDVNSCWSGLGYYSRAKRLLEGAQTVVREYAGRLPETVELLLGIDGIGPYSAGTISSIAFGQRSPMVDGNVTRVLSRLTAFHAPATAKSTTSFIWALADVLVPVQVSSSSSPSGKQSDEDEGGLDDVGGPNKPGAWNQALMELGATVCTPKGPKCGECPLSEECLAYAESRFVAHRHSAKSPAPFSVDTDIEDLCTLCSSLPYDDDGGPINHAVEVYPMAKERKKQREEDTAVCVVEWVPSGGAEAGKEAGGKVLLIKRPEKGLLAGLFEFPAVDLPASPSAPSSPKSRAKLLNSLLPTLLDVPDPSILSSPSSGIDGNKLTLLSRIPLPPVTHVYSHMIRTYHAERVVFTSPALPALLPASSAKRSSKSGTGSKDEKATLVQSLPGRGKWVDAEEVKGENIGGAVGKVWEEREAAVSGKARVGGKKGASGSAKGKKKEKEKEEKDGKQGSLMGWFGTKGGAEKAKVTPKGKEEEDDEEVVVVEETVSTKVQVRSAGSGAAVEVNEAEKKVYKKRRIAPSSDSEAE</sequence>
<feature type="region of interest" description="Disordered" evidence="14">
    <location>
        <begin position="59"/>
        <end position="79"/>
    </location>
</feature>
<comment type="catalytic activity">
    <reaction evidence="1">
        <text>Hydrolyzes free adenine bases from 7,8-dihydro-8-oxoguanine:adenine mismatched double-stranded DNA, leaving an apurinic site.</text>
        <dbReference type="EC" id="3.2.2.31"/>
    </reaction>
</comment>
<dbReference type="GO" id="GO:0035485">
    <property type="term" value="F:adenine/guanine mispair binding"/>
    <property type="evidence" value="ECO:0007669"/>
    <property type="project" value="TreeGrafter"/>
</dbReference>
<feature type="region of interest" description="Disordered" evidence="14">
    <location>
        <begin position="276"/>
        <end position="301"/>
    </location>
</feature>
<comment type="cofactor">
    <cofactor evidence="2">
        <name>[4Fe-4S] cluster</name>
        <dbReference type="ChEBI" id="CHEBI:49883"/>
    </cofactor>
</comment>
<feature type="compositionally biased region" description="Low complexity" evidence="14">
    <location>
        <begin position="529"/>
        <end position="541"/>
    </location>
</feature>
<evidence type="ECO:0000259" key="15">
    <source>
        <dbReference type="SMART" id="SM00478"/>
    </source>
</evidence>
<dbReference type="Gene3D" id="1.10.1670.10">
    <property type="entry name" value="Helix-hairpin-Helix base-excision DNA repair enzymes (C-terminal)"/>
    <property type="match status" value="1"/>
</dbReference>
<feature type="region of interest" description="Disordered" evidence="14">
    <location>
        <begin position="584"/>
        <end position="649"/>
    </location>
</feature>
<organism evidence="16 17">
    <name type="scientific">Sporidiobolus salmonicolor</name>
    <name type="common">Yeast-like fungus</name>
    <name type="synonym">Sporobolomyces salmonicolor</name>
    <dbReference type="NCBI Taxonomy" id="5005"/>
    <lineage>
        <taxon>Eukaryota</taxon>
        <taxon>Fungi</taxon>
        <taxon>Dikarya</taxon>
        <taxon>Basidiomycota</taxon>
        <taxon>Pucciniomycotina</taxon>
        <taxon>Microbotryomycetes</taxon>
        <taxon>Sporidiobolales</taxon>
        <taxon>Sporidiobolaceae</taxon>
        <taxon>Sporobolomyces</taxon>
    </lineage>
</organism>
<evidence type="ECO:0000256" key="8">
    <source>
        <dbReference type="ARBA" id="ARBA00022763"/>
    </source>
</evidence>
<keyword evidence="10" id="KW-0408">Iron</keyword>
<evidence type="ECO:0000313" key="16">
    <source>
        <dbReference type="EMBL" id="CEQ41390.1"/>
    </source>
</evidence>
<keyword evidence="6" id="KW-0004">4Fe-4S</keyword>
<keyword evidence="13" id="KW-0326">Glycosidase</keyword>
<dbReference type="AlphaFoldDB" id="A0A0D6EP68"/>
<dbReference type="InterPro" id="IPR015797">
    <property type="entry name" value="NUDIX_hydrolase-like_dom_sf"/>
</dbReference>
<protein>
    <recommendedName>
        <fullName evidence="5">Adenine DNA glycosylase</fullName>
        <ecNumber evidence="4">3.2.2.31</ecNumber>
    </recommendedName>
</protein>
<dbReference type="GO" id="GO:0005634">
    <property type="term" value="C:nucleus"/>
    <property type="evidence" value="ECO:0007669"/>
    <property type="project" value="TreeGrafter"/>
</dbReference>
<dbReference type="GO" id="GO:0032357">
    <property type="term" value="F:oxidized purine DNA binding"/>
    <property type="evidence" value="ECO:0007669"/>
    <property type="project" value="TreeGrafter"/>
</dbReference>
<feature type="region of interest" description="Disordered" evidence="14">
    <location>
        <begin position="529"/>
        <end position="548"/>
    </location>
</feature>
<dbReference type="GO" id="GO:0006285">
    <property type="term" value="P:base-excision repair, AP site formation"/>
    <property type="evidence" value="ECO:0007669"/>
    <property type="project" value="UniProtKB-ARBA"/>
</dbReference>
<evidence type="ECO:0000256" key="13">
    <source>
        <dbReference type="ARBA" id="ARBA00023295"/>
    </source>
</evidence>
<dbReference type="EMBL" id="CENE01000013">
    <property type="protein sequence ID" value="CEQ41390.1"/>
    <property type="molecule type" value="Genomic_DNA"/>
</dbReference>
<dbReference type="EC" id="3.2.2.31" evidence="4"/>
<evidence type="ECO:0000256" key="12">
    <source>
        <dbReference type="ARBA" id="ARBA00023204"/>
    </source>
</evidence>
<dbReference type="GO" id="GO:0034039">
    <property type="term" value="F:8-oxo-7,8-dihydroguanine DNA N-glycosylase activity"/>
    <property type="evidence" value="ECO:0007669"/>
    <property type="project" value="TreeGrafter"/>
</dbReference>
<dbReference type="GO" id="GO:0000701">
    <property type="term" value="F:purine-specific mismatch base pair DNA N-glycosylase activity"/>
    <property type="evidence" value="ECO:0007669"/>
    <property type="project" value="UniProtKB-EC"/>
</dbReference>
<keyword evidence="9" id="KW-0378">Hydrolase</keyword>
<dbReference type="CDD" id="cd00056">
    <property type="entry name" value="ENDO3c"/>
    <property type="match status" value="1"/>
</dbReference>
<evidence type="ECO:0000256" key="1">
    <source>
        <dbReference type="ARBA" id="ARBA00000843"/>
    </source>
</evidence>
<dbReference type="SMART" id="SM00478">
    <property type="entry name" value="ENDO3c"/>
    <property type="match status" value="1"/>
</dbReference>
<name>A0A0D6EP68_SPOSA</name>
<evidence type="ECO:0000256" key="9">
    <source>
        <dbReference type="ARBA" id="ARBA00022801"/>
    </source>
</evidence>
<gene>
    <name evidence="16" type="primary">SPOSA6832_03081</name>
</gene>
<dbReference type="InterPro" id="IPR044298">
    <property type="entry name" value="MIG/MutY"/>
</dbReference>
<dbReference type="SUPFAM" id="SSF55811">
    <property type="entry name" value="Nudix"/>
    <property type="match status" value="1"/>
</dbReference>
<dbReference type="GO" id="GO:0046872">
    <property type="term" value="F:metal ion binding"/>
    <property type="evidence" value="ECO:0007669"/>
    <property type="project" value="UniProtKB-KW"/>
</dbReference>
<dbReference type="PANTHER" id="PTHR42944:SF1">
    <property type="entry name" value="ADENINE DNA GLYCOSYLASE"/>
    <property type="match status" value="1"/>
</dbReference>
<keyword evidence="12" id="KW-0234">DNA repair</keyword>